<gene>
    <name evidence="1" type="ORF">ANN_09014</name>
</gene>
<accession>A0ABQ8TK76</accession>
<evidence type="ECO:0000313" key="1">
    <source>
        <dbReference type="EMBL" id="KAJ4447026.1"/>
    </source>
</evidence>
<keyword evidence="2" id="KW-1185">Reference proteome</keyword>
<name>A0ABQ8TK76_PERAM</name>
<organism evidence="1 2">
    <name type="scientific">Periplaneta americana</name>
    <name type="common">American cockroach</name>
    <name type="synonym">Blatta americana</name>
    <dbReference type="NCBI Taxonomy" id="6978"/>
    <lineage>
        <taxon>Eukaryota</taxon>
        <taxon>Metazoa</taxon>
        <taxon>Ecdysozoa</taxon>
        <taxon>Arthropoda</taxon>
        <taxon>Hexapoda</taxon>
        <taxon>Insecta</taxon>
        <taxon>Pterygota</taxon>
        <taxon>Neoptera</taxon>
        <taxon>Polyneoptera</taxon>
        <taxon>Dictyoptera</taxon>
        <taxon>Blattodea</taxon>
        <taxon>Blattoidea</taxon>
        <taxon>Blattidae</taxon>
        <taxon>Blattinae</taxon>
        <taxon>Periplaneta</taxon>
    </lineage>
</organism>
<proteinExistence type="predicted"/>
<evidence type="ECO:0000313" key="2">
    <source>
        <dbReference type="Proteomes" id="UP001148838"/>
    </source>
</evidence>
<protein>
    <submittedName>
        <fullName evidence="1">Uncharacterized protein</fullName>
    </submittedName>
</protein>
<dbReference type="Proteomes" id="UP001148838">
    <property type="component" value="Unassembled WGS sequence"/>
</dbReference>
<dbReference type="InterPro" id="IPR036397">
    <property type="entry name" value="RNaseH_sf"/>
</dbReference>
<dbReference type="EMBL" id="JAJSOF020000005">
    <property type="protein sequence ID" value="KAJ4447026.1"/>
    <property type="molecule type" value="Genomic_DNA"/>
</dbReference>
<sequence length="100" mass="11381">MVLQCLASRRYGRGTNPQSLVKEHLGLVENLTCYDNSVQTQKVSRIMATSVYDSKSYSADYHDEMNSENYNKWLKERLLPNLPSECIVVLDNAKPPKKTG</sequence>
<dbReference type="Gene3D" id="3.30.420.10">
    <property type="entry name" value="Ribonuclease H-like superfamily/Ribonuclease H"/>
    <property type="match status" value="1"/>
</dbReference>
<reference evidence="1 2" key="1">
    <citation type="journal article" date="2022" name="Allergy">
        <title>Genome assembly and annotation of Periplaneta americana reveal a comprehensive cockroach allergen profile.</title>
        <authorList>
            <person name="Wang L."/>
            <person name="Xiong Q."/>
            <person name="Saelim N."/>
            <person name="Wang L."/>
            <person name="Nong W."/>
            <person name="Wan A.T."/>
            <person name="Shi M."/>
            <person name="Liu X."/>
            <person name="Cao Q."/>
            <person name="Hui J.H.L."/>
            <person name="Sookrung N."/>
            <person name="Leung T.F."/>
            <person name="Tungtrongchitr A."/>
            <person name="Tsui S.K.W."/>
        </authorList>
    </citation>
    <scope>NUCLEOTIDE SEQUENCE [LARGE SCALE GENOMIC DNA]</scope>
    <source>
        <strain evidence="1">PWHHKU_190912</strain>
    </source>
</reference>
<comment type="caution">
    <text evidence="1">The sequence shown here is derived from an EMBL/GenBank/DDBJ whole genome shotgun (WGS) entry which is preliminary data.</text>
</comment>